<organism evidence="1">
    <name type="scientific">Brassica cretica</name>
    <name type="common">Mustard</name>
    <dbReference type="NCBI Taxonomy" id="69181"/>
    <lineage>
        <taxon>Eukaryota</taxon>
        <taxon>Viridiplantae</taxon>
        <taxon>Streptophyta</taxon>
        <taxon>Embryophyta</taxon>
        <taxon>Tracheophyta</taxon>
        <taxon>Spermatophyta</taxon>
        <taxon>Magnoliopsida</taxon>
        <taxon>eudicotyledons</taxon>
        <taxon>Gunneridae</taxon>
        <taxon>Pentapetalae</taxon>
        <taxon>rosids</taxon>
        <taxon>malvids</taxon>
        <taxon>Brassicales</taxon>
        <taxon>Brassicaceae</taxon>
        <taxon>Brassiceae</taxon>
        <taxon>Brassica</taxon>
    </lineage>
</organism>
<accession>A0A8S9JWW6</accession>
<comment type="caution">
    <text evidence="1">The sequence shown here is derived from an EMBL/GenBank/DDBJ whole genome shotgun (WGS) entry which is preliminary data.</text>
</comment>
<evidence type="ECO:0000313" key="1">
    <source>
        <dbReference type="EMBL" id="KAF2586127.1"/>
    </source>
</evidence>
<dbReference type="EMBL" id="QGKY02000246">
    <property type="protein sequence ID" value="KAF2586127.1"/>
    <property type="molecule type" value="Genomic_DNA"/>
</dbReference>
<dbReference type="AlphaFoldDB" id="A0A8S9JWW6"/>
<gene>
    <name evidence="1" type="ORF">F2Q70_00034199</name>
</gene>
<protein>
    <submittedName>
        <fullName evidence="1">Uncharacterized protein</fullName>
    </submittedName>
</protein>
<feature type="non-terminal residue" evidence="1">
    <location>
        <position position="1"/>
    </location>
</feature>
<name>A0A8S9JWW6_BRACR</name>
<reference evidence="1" key="1">
    <citation type="submission" date="2019-12" db="EMBL/GenBank/DDBJ databases">
        <title>Genome sequencing and annotation of Brassica cretica.</title>
        <authorList>
            <person name="Studholme D.J."/>
            <person name="Sarris P.F."/>
        </authorList>
    </citation>
    <scope>NUCLEOTIDE SEQUENCE</scope>
    <source>
        <strain evidence="1">PFS-102/07</strain>
        <tissue evidence="1">Leaf</tissue>
    </source>
</reference>
<sequence length="205" mass="22952">MDAQEEHDAAERAAMIAVCLISSARMVANLDSEYTSYSAQFLVDSAGRKNEPAQDPLPSTFTIQDWIQYLVEIATPKPESEQRDSRELIEAKTWEEASKLLKQQPVGAKLHVFSPEFDLVRDEGFYEGPSGPESRYVGLRDVMITGNGRIKGGPFLEVKIVYKKKETFLKVSCTRVLTSLPNDSGEECEVEPMGLLVDFIIPRFS</sequence>
<proteinExistence type="predicted"/>